<dbReference type="Proteomes" id="UP000328092">
    <property type="component" value="Unassembled WGS sequence"/>
</dbReference>
<keyword evidence="1" id="KW-0175">Coiled coil</keyword>
<feature type="coiled-coil region" evidence="1">
    <location>
        <begin position="44"/>
        <end position="71"/>
    </location>
</feature>
<evidence type="ECO:0000256" key="1">
    <source>
        <dbReference type="SAM" id="Coils"/>
    </source>
</evidence>
<evidence type="ECO:0000313" key="3">
    <source>
        <dbReference type="Proteomes" id="UP000328092"/>
    </source>
</evidence>
<dbReference type="InterPro" id="IPR019219">
    <property type="entry name" value="DUF2130"/>
</dbReference>
<organism evidence="2 3">
    <name type="scientific">Bradyrhizobium ivorense</name>
    <dbReference type="NCBI Taxonomy" id="2511166"/>
    <lineage>
        <taxon>Bacteria</taxon>
        <taxon>Pseudomonadati</taxon>
        <taxon>Pseudomonadota</taxon>
        <taxon>Alphaproteobacteria</taxon>
        <taxon>Hyphomicrobiales</taxon>
        <taxon>Nitrobacteraceae</taxon>
        <taxon>Bradyrhizobium</taxon>
    </lineage>
</organism>
<reference evidence="2" key="1">
    <citation type="submission" date="2019-02" db="EMBL/GenBank/DDBJ databases">
        <authorList>
            <person name="Pothier F.J."/>
        </authorList>
    </citation>
    <scope>NUCLEOTIDE SEQUENCE</scope>
    <source>
        <strain evidence="2">CI-1B</strain>
    </source>
</reference>
<feature type="coiled-coil region" evidence="1">
    <location>
        <begin position="99"/>
        <end position="126"/>
    </location>
</feature>
<protein>
    <submittedName>
        <fullName evidence="2">Uncharacterized protein</fullName>
    </submittedName>
</protein>
<dbReference type="RefSeq" id="WP_244626535.1">
    <property type="nucleotide sequence ID" value="NZ_CAADFC020000011.1"/>
</dbReference>
<sequence>MLVEPLVSLLVIAKEHEEYTTIAHYGDQPAEIGQIVFHASGNKLAEAQQAQAEALRKQRELDEKARELEITIEKRVQASQAELVAKARQDVTDELKSQVSQKDAQIDSLGRTVEELKRKLEQGSQQTQGEAFELELENLLRTKFPLDLIEPVAKGETGGDIVHTVNGQIGATAGVILWELKNTKNWSDTWLPKLRDNKRAAKADVALLISGALPKGVETFDLVDGVYVAHPRCAVPVALTLRQGLLEVAGARTSQAGQQTKAEQVYQYLTGPRFKQRIEAIVERFRDMREDIDKERKFMAKAWAKREAQVSTMIESTVGVVGDLQGIMGQAMPEIEAIDAPPMLEGKAA</sequence>
<evidence type="ECO:0000313" key="2">
    <source>
        <dbReference type="EMBL" id="VIO70449.1"/>
    </source>
</evidence>
<name>A0A508T6A1_9BRAD</name>
<keyword evidence="3" id="KW-1185">Reference proteome</keyword>
<accession>A0A508T6A1</accession>
<dbReference type="Pfam" id="PF09903">
    <property type="entry name" value="DUF2130"/>
    <property type="match status" value="1"/>
</dbReference>
<comment type="caution">
    <text evidence="2">The sequence shown here is derived from an EMBL/GenBank/DDBJ whole genome shotgun (WGS) entry which is preliminary data.</text>
</comment>
<proteinExistence type="predicted"/>
<dbReference type="EMBL" id="CAADFC020000011">
    <property type="protein sequence ID" value="VIO70449.1"/>
    <property type="molecule type" value="Genomic_DNA"/>
</dbReference>
<dbReference type="AlphaFoldDB" id="A0A508T6A1"/>
<gene>
    <name evidence="2" type="ORF">CI1B_31030</name>
</gene>